<evidence type="ECO:0000256" key="1">
    <source>
        <dbReference type="SAM" id="SignalP"/>
    </source>
</evidence>
<feature type="signal peptide" evidence="1">
    <location>
        <begin position="1"/>
        <end position="25"/>
    </location>
</feature>
<dbReference type="InterPro" id="IPR021224">
    <property type="entry name" value="DUF2690"/>
</dbReference>
<dbReference type="Pfam" id="PF10901">
    <property type="entry name" value="DUF2690"/>
    <property type="match status" value="1"/>
</dbReference>
<sequence>MKIRVVTATVAAAGLALFVASPADAHTYDHKDPYREGCARSAKVVRTAAVKTPARETVGTVKLMWSRSCKTNWTEVSTSSTASGTISVYTDRGSDTFRFKAGNGGRHWGDMMYAPRICAWGSVHVRWNGGRGGQNGQGTTGKACG</sequence>
<evidence type="ECO:0000313" key="3">
    <source>
        <dbReference type="Proteomes" id="UP001230426"/>
    </source>
</evidence>
<keyword evidence="1" id="KW-0732">Signal</keyword>
<organism evidence="2 3">
    <name type="scientific">Streptosporangium brasiliense</name>
    <dbReference type="NCBI Taxonomy" id="47480"/>
    <lineage>
        <taxon>Bacteria</taxon>
        <taxon>Bacillati</taxon>
        <taxon>Actinomycetota</taxon>
        <taxon>Actinomycetes</taxon>
        <taxon>Streptosporangiales</taxon>
        <taxon>Streptosporangiaceae</taxon>
        <taxon>Streptosporangium</taxon>
    </lineage>
</organism>
<evidence type="ECO:0008006" key="4">
    <source>
        <dbReference type="Google" id="ProtNLM"/>
    </source>
</evidence>
<evidence type="ECO:0000313" key="2">
    <source>
        <dbReference type="EMBL" id="MDP9862722.1"/>
    </source>
</evidence>
<dbReference type="RefSeq" id="WP_306858974.1">
    <property type="nucleotide sequence ID" value="NZ_JAUSRB010000002.1"/>
</dbReference>
<name>A0ABT9R0H1_9ACTN</name>
<proteinExistence type="predicted"/>
<gene>
    <name evidence="2" type="ORF">J2S55_001988</name>
</gene>
<accession>A0ABT9R0H1</accession>
<comment type="caution">
    <text evidence="2">The sequence shown here is derived from an EMBL/GenBank/DDBJ whole genome shotgun (WGS) entry which is preliminary data.</text>
</comment>
<feature type="chain" id="PRO_5046156437" description="DUF2690 domain-containing protein" evidence="1">
    <location>
        <begin position="26"/>
        <end position="145"/>
    </location>
</feature>
<keyword evidence="3" id="KW-1185">Reference proteome</keyword>
<protein>
    <recommendedName>
        <fullName evidence="4">DUF2690 domain-containing protein</fullName>
    </recommendedName>
</protein>
<dbReference type="Proteomes" id="UP001230426">
    <property type="component" value="Unassembled WGS sequence"/>
</dbReference>
<reference evidence="2 3" key="1">
    <citation type="submission" date="2023-07" db="EMBL/GenBank/DDBJ databases">
        <title>Sequencing the genomes of 1000 actinobacteria strains.</title>
        <authorList>
            <person name="Klenk H.-P."/>
        </authorList>
    </citation>
    <scope>NUCLEOTIDE SEQUENCE [LARGE SCALE GENOMIC DNA]</scope>
    <source>
        <strain evidence="2 3">DSM 44109</strain>
    </source>
</reference>
<dbReference type="EMBL" id="JAUSRB010000002">
    <property type="protein sequence ID" value="MDP9862722.1"/>
    <property type="molecule type" value="Genomic_DNA"/>
</dbReference>